<evidence type="ECO:0000256" key="2">
    <source>
        <dbReference type="SAM" id="MobiDB-lite"/>
    </source>
</evidence>
<dbReference type="RefSeq" id="XP_053072157.1">
    <property type="nucleotide sequence ID" value="XM_053216182.1"/>
</dbReference>
<evidence type="ECO:0000313" key="3">
    <source>
        <dbReference type="Proteomes" id="UP001652583"/>
    </source>
</evidence>
<dbReference type="PANTHER" id="PTHR36866:SF1">
    <property type="entry name" value="GENE 1043-RELATED"/>
    <property type="match status" value="1"/>
</dbReference>
<dbReference type="Pfam" id="PF15030">
    <property type="entry name" value="DUF4527"/>
    <property type="match status" value="1"/>
</dbReference>
<sequence length="1519" mass="165618">MEPAARGRTEKSFSYVVRAPGSDGFDVMNVDVKIDTCWVFQDVEDGGEGPGCLPAATAGSPDTDAGVLRKQLESSEQKLLAAVDKHVMSESRLRSRIQELELSERQLLQSVDQLNARVLQERSDAARAQEKLQALRDELASQVLEKERAARRQRWRLRRLRERLRRKDEALGRQAAALERCRGTQRRQLALVREQERGLREQVRRLERDVRRLCHAAGLLLAELDAPAARGPRALGPAGPGGEAEELRALQARAERGERERDEAARRLREQRATECRLRGQLEDLRCCIYELKLSEISLQGQVEDLAQQNRSLREELGAQAPRESARSPASAGQCSPDALSQLQDEPLALPGEGALDACRSRGLQTTLCSHGAPGPRSPAGQPSEACCSWDRVGAGRGPCVVVAGLEATDETLEDVPGSDRGRRTLAEPSLDVQTFLLICGCPPGQYRDGSLLPVELAGISEQRLAAARVLVQTSTLPPWGPAGNPPSLPPLLLLREASAQESQMRRTLDARFPPAPRTGGPTCRNPHWRRGQTASLCHEPPQISSHKFKSPRDVKGAWKEGGGPPEWRTEERGARRSRGRKEADLGDESKLSQGSRDNPSLGDGVRAPEGQPVENRASETQASVSCPWPRPKLPWPLLQEEAPLSTEGPAPLSRRWREGGLLSPEEEEAPPARAQGSQRPSPGGTQLLAGQGEEETLVWSANAPNLQEESPGDQRQGEKEEKALPLEGSRLAHRDVPGEPGPEEREHQEMLSPVAEGGLTLSPRSAFPPRGTEPTSDPWALSQQPDRSELRRDEFGKEAEASSQQLSILLRGGGGRWWPTSMPAGGSKSLARKQHSPPENAHSQQALANQGSDICLAREVRPGGTDEEVGPGGTEVLGTSTILPGMVPDSDDVGPGPEWPSELGGNQPSQPLRALEEERTRFHRLISGLKRERSQVLRDNAELRGDRERCRRKVCALEEERERNVTKMAVLEQDNSMLVGDIVLLQRELAQYRQVVSDLEDCNGKSYGKISELEEENEQLKGHLAQLQRATAESARKSKGVMEHVTMENRELKALISELGVSYKELMKGVVLGIEDTVQAFRGENAHLLSRIRVLETEVALGASTAGGRLVRAEECPQGESKMVGGKEGAVERGVQVTQLSGQLTAEAHGPPLEEKPGLAGRWMGPSLRTENSRNDGNSAASSLVGGSAEVSSAPRGNIDGAGAREARLEKEEKRPWCSADPGRALRASSGPLIGFLPLQGTETDTPKEDLRLCTGHLQHQVLTLRCQLRDQASAHRVLQVSHGEATRLRDQLKGELEELQRKQHEANSAVAPLKAKLASLVQKCRERNHLITHLLWELRRRGAEDHLLSETARGMVDDVALAEYAATFLAPALPETSHHLDVESETAAAVRAQKYLPKPKTDSVIIQKPLHSESWPVPEAEWPAQNTARPDSPKLPPPSGPTPGPGACPCPAAAAVEPACPARRPRGEGGLSCPVLRADDPPPPSELLSPARILAFHKELTQSIRSNAQVHRSPLEL</sequence>
<reference evidence="4" key="1">
    <citation type="submission" date="2025-08" db="UniProtKB">
        <authorList>
            <consortium name="RefSeq"/>
        </authorList>
    </citation>
    <scope>IDENTIFICATION</scope>
    <source>
        <tissue evidence="4">Blood</tissue>
    </source>
</reference>
<keyword evidence="1" id="KW-0175">Coiled coil</keyword>
<feature type="region of interest" description="Disordered" evidence="2">
    <location>
        <begin position="889"/>
        <end position="910"/>
    </location>
</feature>
<dbReference type="InterPro" id="IPR032771">
    <property type="entry name" value="DUF4527"/>
</dbReference>
<organism evidence="3 4">
    <name type="scientific">Acinonyx jubatus</name>
    <name type="common">Cheetah</name>
    <dbReference type="NCBI Taxonomy" id="32536"/>
    <lineage>
        <taxon>Eukaryota</taxon>
        <taxon>Metazoa</taxon>
        <taxon>Chordata</taxon>
        <taxon>Craniata</taxon>
        <taxon>Vertebrata</taxon>
        <taxon>Euteleostomi</taxon>
        <taxon>Mammalia</taxon>
        <taxon>Eutheria</taxon>
        <taxon>Laurasiatheria</taxon>
        <taxon>Carnivora</taxon>
        <taxon>Feliformia</taxon>
        <taxon>Felidae</taxon>
        <taxon>Felinae</taxon>
        <taxon>Acinonyx</taxon>
    </lineage>
</organism>
<feature type="compositionally biased region" description="Pro residues" evidence="2">
    <location>
        <begin position="1435"/>
        <end position="1447"/>
    </location>
</feature>
<feature type="region of interest" description="Disordered" evidence="2">
    <location>
        <begin position="318"/>
        <end position="338"/>
    </location>
</feature>
<feature type="compositionally biased region" description="Polar residues" evidence="2">
    <location>
        <begin position="676"/>
        <end position="685"/>
    </location>
</feature>
<feature type="region of interest" description="Disordered" evidence="2">
    <location>
        <begin position="1463"/>
        <end position="1490"/>
    </location>
</feature>
<feature type="region of interest" description="Disordered" evidence="2">
    <location>
        <begin position="500"/>
        <end position="847"/>
    </location>
</feature>
<feature type="region of interest" description="Disordered" evidence="2">
    <location>
        <begin position="1425"/>
        <end position="1447"/>
    </location>
</feature>
<protein>
    <submittedName>
        <fullName evidence="4">Uncharacterized protein C4orf50 homolog</fullName>
    </submittedName>
</protein>
<feature type="coiled-coil region" evidence="1">
    <location>
        <begin position="1284"/>
        <end position="1311"/>
    </location>
</feature>
<feature type="compositionally biased region" description="Basic and acidic residues" evidence="2">
    <location>
        <begin position="787"/>
        <end position="801"/>
    </location>
</feature>
<accession>A0ABM3PKF3</accession>
<keyword evidence="3" id="KW-1185">Reference proteome</keyword>
<gene>
    <name evidence="4" type="primary">CB1H4orf50</name>
</gene>
<proteinExistence type="predicted"/>
<dbReference type="Proteomes" id="UP001652583">
    <property type="component" value="Chromosome B1"/>
</dbReference>
<feature type="coiled-coil region" evidence="1">
    <location>
        <begin position="97"/>
        <end position="152"/>
    </location>
</feature>
<name>A0ABM3PKF3_ACIJB</name>
<dbReference type="PANTHER" id="PTHR36866">
    <property type="entry name" value="CHROMOSOME 4 OPEN READING FRAME 50"/>
    <property type="match status" value="1"/>
</dbReference>
<feature type="compositionally biased region" description="Low complexity" evidence="2">
    <location>
        <begin position="319"/>
        <end position="332"/>
    </location>
</feature>
<dbReference type="GeneID" id="106982719"/>
<feature type="coiled-coil region" evidence="1">
    <location>
        <begin position="247"/>
        <end position="316"/>
    </location>
</feature>
<feature type="compositionally biased region" description="Basic and acidic residues" evidence="2">
    <location>
        <begin position="716"/>
        <end position="750"/>
    </location>
</feature>
<evidence type="ECO:0000256" key="1">
    <source>
        <dbReference type="SAM" id="Coils"/>
    </source>
</evidence>
<feature type="compositionally biased region" description="Basic and acidic residues" evidence="2">
    <location>
        <begin position="568"/>
        <end position="591"/>
    </location>
</feature>
<feature type="region of interest" description="Disordered" evidence="2">
    <location>
        <begin position="1144"/>
        <end position="1202"/>
    </location>
</feature>
<evidence type="ECO:0000313" key="4">
    <source>
        <dbReference type="RefSeq" id="XP_053072157.1"/>
    </source>
</evidence>